<feature type="domain" description="C-type lectin" evidence="4">
    <location>
        <begin position="249"/>
        <end position="366"/>
    </location>
</feature>
<evidence type="ECO:0000259" key="3">
    <source>
        <dbReference type="PROSITE" id="PS50022"/>
    </source>
</evidence>
<reference evidence="7 8" key="1">
    <citation type="submission" date="2020-03" db="EMBL/GenBank/DDBJ databases">
        <title>Dissostichus mawsoni Genome sequencing and assembly.</title>
        <authorList>
            <person name="Park H."/>
        </authorList>
    </citation>
    <scope>NUCLEOTIDE SEQUENCE [LARGE SCALE GENOMIC DNA]</scope>
    <source>
        <strain evidence="7">DM0001</strain>
        <tissue evidence="7">Muscle</tissue>
    </source>
</reference>
<name>A0A7J5YLJ6_DISMA</name>
<dbReference type="PROSITE" id="PS00615">
    <property type="entry name" value="C_TYPE_LECTIN_1"/>
    <property type="match status" value="7"/>
</dbReference>
<dbReference type="InterPro" id="IPR043159">
    <property type="entry name" value="Lectin_gal-bd_sf"/>
</dbReference>
<feature type="domain" description="C-type lectin" evidence="4">
    <location>
        <begin position="755"/>
        <end position="871"/>
    </location>
</feature>
<feature type="domain" description="C-type lectin" evidence="4">
    <location>
        <begin position="898"/>
        <end position="1016"/>
    </location>
</feature>
<dbReference type="PROSITE" id="PS50820">
    <property type="entry name" value="LCCL"/>
    <property type="match status" value="1"/>
</dbReference>
<dbReference type="InterPro" id="IPR018378">
    <property type="entry name" value="C-type_lectin_CS"/>
</dbReference>
<dbReference type="InterPro" id="IPR016187">
    <property type="entry name" value="CTDL_fold"/>
</dbReference>
<dbReference type="CDD" id="cd00057">
    <property type="entry name" value="FA58C"/>
    <property type="match status" value="1"/>
</dbReference>
<dbReference type="SUPFAM" id="SSF69848">
    <property type="entry name" value="LCCL domain"/>
    <property type="match status" value="1"/>
</dbReference>
<evidence type="ECO:0008006" key="9">
    <source>
        <dbReference type="Google" id="ProtNLM"/>
    </source>
</evidence>
<dbReference type="Gene3D" id="2.170.130.20">
    <property type="entry name" value="LCCL-like domain"/>
    <property type="match status" value="1"/>
</dbReference>
<dbReference type="PROSITE" id="PS50228">
    <property type="entry name" value="SUEL_LECTIN"/>
    <property type="match status" value="1"/>
</dbReference>
<evidence type="ECO:0000256" key="2">
    <source>
        <dbReference type="ARBA" id="ARBA00023157"/>
    </source>
</evidence>
<feature type="domain" description="C-type lectin" evidence="4">
    <location>
        <begin position="123"/>
        <end position="236"/>
    </location>
</feature>
<dbReference type="InterPro" id="IPR001304">
    <property type="entry name" value="C-type_lectin-like"/>
</dbReference>
<dbReference type="CDD" id="cd00037">
    <property type="entry name" value="CLECT"/>
    <property type="match status" value="7"/>
</dbReference>
<organism evidence="7 8">
    <name type="scientific">Dissostichus mawsoni</name>
    <name type="common">Antarctic cod</name>
    <dbReference type="NCBI Taxonomy" id="36200"/>
    <lineage>
        <taxon>Eukaryota</taxon>
        <taxon>Metazoa</taxon>
        <taxon>Chordata</taxon>
        <taxon>Craniata</taxon>
        <taxon>Vertebrata</taxon>
        <taxon>Euteleostomi</taxon>
        <taxon>Actinopterygii</taxon>
        <taxon>Neopterygii</taxon>
        <taxon>Teleostei</taxon>
        <taxon>Neoteleostei</taxon>
        <taxon>Acanthomorphata</taxon>
        <taxon>Eupercaria</taxon>
        <taxon>Perciformes</taxon>
        <taxon>Notothenioidei</taxon>
        <taxon>Nototheniidae</taxon>
        <taxon>Dissostichus</taxon>
    </lineage>
</organism>
<feature type="domain" description="C-type lectin" evidence="4">
    <location>
        <begin position="1046"/>
        <end position="1168"/>
    </location>
</feature>
<feature type="domain" description="C-type lectin" evidence="4">
    <location>
        <begin position="1345"/>
        <end position="1436"/>
    </location>
</feature>
<gene>
    <name evidence="7" type="ORF">F7725_015675</name>
</gene>
<feature type="domain" description="C-type lectin" evidence="4">
    <location>
        <begin position="1199"/>
        <end position="1308"/>
    </location>
</feature>
<evidence type="ECO:0000259" key="6">
    <source>
        <dbReference type="PROSITE" id="PS50820"/>
    </source>
</evidence>
<comment type="caution">
    <text evidence="7">The sequence shown here is derived from an EMBL/GenBank/DDBJ whole genome shotgun (WGS) entry which is preliminary data.</text>
</comment>
<dbReference type="SUPFAM" id="SSF56436">
    <property type="entry name" value="C-type lectin-like"/>
    <property type="match status" value="10"/>
</dbReference>
<dbReference type="PROSITE" id="PS50022">
    <property type="entry name" value="FA58C_3"/>
    <property type="match status" value="1"/>
</dbReference>
<feature type="domain" description="F5/8 type C" evidence="3">
    <location>
        <begin position="570"/>
        <end position="663"/>
    </location>
</feature>
<dbReference type="InterPro" id="IPR008979">
    <property type="entry name" value="Galactose-bd-like_sf"/>
</dbReference>
<accession>A0A7J5YLJ6</accession>
<evidence type="ECO:0000313" key="7">
    <source>
        <dbReference type="EMBL" id="KAF3849178.1"/>
    </source>
</evidence>
<dbReference type="InterPro" id="IPR036609">
    <property type="entry name" value="LCCL_sf"/>
</dbReference>
<evidence type="ECO:0000256" key="1">
    <source>
        <dbReference type="ARBA" id="ARBA00022737"/>
    </source>
</evidence>
<feature type="domain" description="C-type lectin" evidence="4">
    <location>
        <begin position="1466"/>
        <end position="1522"/>
    </location>
</feature>
<dbReference type="EMBL" id="JAAKFY010000012">
    <property type="protein sequence ID" value="KAF3849178.1"/>
    <property type="molecule type" value="Genomic_DNA"/>
</dbReference>
<dbReference type="Gene3D" id="3.10.100.10">
    <property type="entry name" value="Mannose-Binding Protein A, subunit A"/>
    <property type="match status" value="11"/>
</dbReference>
<dbReference type="Pfam" id="PF00059">
    <property type="entry name" value="Lectin_C"/>
    <property type="match status" value="9"/>
</dbReference>
<feature type="domain" description="SUEL-type lectin" evidence="5">
    <location>
        <begin position="478"/>
        <end position="563"/>
    </location>
</feature>
<dbReference type="Pfam" id="PF02140">
    <property type="entry name" value="SUEL_Lectin"/>
    <property type="match status" value="1"/>
</dbReference>
<dbReference type="InterPro" id="IPR000421">
    <property type="entry name" value="FA58C"/>
</dbReference>
<keyword evidence="8" id="KW-1185">Reference proteome</keyword>
<dbReference type="Proteomes" id="UP000518266">
    <property type="component" value="Unassembled WGS sequence"/>
</dbReference>
<dbReference type="PROSITE" id="PS50041">
    <property type="entry name" value="C_TYPE_LECTIN_2"/>
    <property type="match status" value="10"/>
</dbReference>
<keyword evidence="1" id="KW-0677">Repeat</keyword>
<dbReference type="Pfam" id="PF00754">
    <property type="entry name" value="F5_F8_type_C"/>
    <property type="match status" value="1"/>
</dbReference>
<dbReference type="OrthoDB" id="441660at2759"/>
<feature type="domain" description="C-type lectin" evidence="4">
    <location>
        <begin position="1"/>
        <end position="104"/>
    </location>
</feature>
<feature type="domain" description="C-type lectin" evidence="4">
    <location>
        <begin position="381"/>
        <end position="458"/>
    </location>
</feature>
<dbReference type="InterPro" id="IPR016186">
    <property type="entry name" value="C-type_lectin-like/link_sf"/>
</dbReference>
<dbReference type="InterPro" id="IPR000922">
    <property type="entry name" value="Lectin_gal-bd_dom"/>
</dbReference>
<keyword evidence="2" id="KW-1015">Disulfide bond</keyword>
<dbReference type="CDD" id="cd22823">
    <property type="entry name" value="Gal_Rha_Lectin"/>
    <property type="match status" value="1"/>
</dbReference>
<dbReference type="InterPro" id="IPR050111">
    <property type="entry name" value="C-type_lectin/snaclec_domain"/>
</dbReference>
<dbReference type="Gene3D" id="2.60.120.260">
    <property type="entry name" value="Galactose-binding domain-like"/>
    <property type="match status" value="1"/>
</dbReference>
<dbReference type="SUPFAM" id="SSF49785">
    <property type="entry name" value="Galactose-binding domain-like"/>
    <property type="match status" value="1"/>
</dbReference>
<dbReference type="SMART" id="SM00034">
    <property type="entry name" value="CLECT"/>
    <property type="match status" value="9"/>
</dbReference>
<evidence type="ECO:0000313" key="8">
    <source>
        <dbReference type="Proteomes" id="UP000518266"/>
    </source>
</evidence>
<evidence type="ECO:0000259" key="5">
    <source>
        <dbReference type="PROSITE" id="PS50228"/>
    </source>
</evidence>
<feature type="domain" description="LCCL" evidence="6">
    <location>
        <begin position="669"/>
        <end position="728"/>
    </location>
</feature>
<dbReference type="GO" id="GO:0030246">
    <property type="term" value="F:carbohydrate binding"/>
    <property type="evidence" value="ECO:0007669"/>
    <property type="project" value="InterPro"/>
</dbReference>
<dbReference type="Gene3D" id="2.60.120.740">
    <property type="match status" value="1"/>
</dbReference>
<evidence type="ECO:0000259" key="4">
    <source>
        <dbReference type="PROSITE" id="PS50041"/>
    </source>
</evidence>
<dbReference type="InterPro" id="IPR004043">
    <property type="entry name" value="LCCL"/>
</dbReference>
<dbReference type="PANTHER" id="PTHR22803">
    <property type="entry name" value="MANNOSE, PHOSPHOLIPASE, LECTIN RECEPTOR RELATED"/>
    <property type="match status" value="1"/>
</dbReference>
<dbReference type="Pfam" id="PF03815">
    <property type="entry name" value="LCCL"/>
    <property type="match status" value="1"/>
</dbReference>
<protein>
    <recommendedName>
        <fullName evidence="9">Macrophage mannose receptor 1-like</fullName>
    </recommendedName>
</protein>
<dbReference type="SMART" id="SM00231">
    <property type="entry name" value="FA58C"/>
    <property type="match status" value="1"/>
</dbReference>
<sequence>MEANAFCIAQNSNLMSVQDIHERLWVRTQIGTEIFWFGLNDQVSENVFEWSDGSTFIPYLSYWMDGQPDNWGDEPGEDCGQVVGESQGQWNDENCNVKRKYICKHVNRKSTSTCDLANGWRQYGSNCYKLKAETRKSWSEARGDCVQEGGDLVSIISAEEEEYVTGTLDPSWADLWIGLSTLLSAPWLAEFRRQLLLDDKNQDGDFKWVDKSPITFSNYLPGWPKNTVGTWDCGQIFTDSHCDAGYLLYVDFCYHFETEQVKNWHDAEAHCSGEQSHLVSFHSLGELSFITAHMPGEAWVGLNDIHNENQFVWIDGTAANLLPWAPNQPDNWQNNEDCVNLRGMNQHEPGLLNDDFCTATKEFICKKGWNPKCGSWMSDPFNDYCYLVNYLSTRMWAEARADCVNQGGDLLSITDPFEQAFIQGNPDDYYGEDCLSILINNGYWNDDNCDSKRGYICERRGKTPEPPPPHDGFMTALVCQDSSAVLHCPTESVINIQSAFYGRKSADICPHLEGSGGSCTVDGILPYFRKRCDNHPFCFLYAHTEEDPCPTVSKYLEIVYSCEQKATSSWIQANLGQTRKVTGVVIQGCPQNEHWITKFKIQHSMDGTTWTDYTADGQSFPGSTDKNSPVTQLLGTPVTTQYIRVLLLEFNGQAGLRFDVLGCTPDSRCSNTYHRVYGTSVYRGDSNICAAAIHAGVVLNENGGDCTLLKAPGQNFYAGSTRNGITSLQYDGNYAVSYTFADGELRCSGLDWYEFGDFCYKPFEDKKTWHDAQRTCRAMGAELVSILSMTEQSWLESYLYMATSDVWTGLTDLVVTGMFTWSDEHMVTFTYWAPGEPNNHDGFHEDCVEMLYQTGRWNDVSCTELNTYICKTPKAHYPLPSVKPTVYGCPQCQGWDSYGYACYWMEETGRTWSEAKAFCEEQDSFVLHIGDIYEQSHFTVALSGKTGFWWIGLRARGGSSGGVDYIWDNGALLSFTHWDKNQPDSGDGTCVAMTTGTIGGFWDDKECLEKHAFVCEKPRPNITPPTKAPTFPPSQGCATSWTALPHFRNCFKLFHNVDWSMKKSWEAALEDCVSRGANLVSIHTQEEEEFLALYSKGTSKWIGLKHNPAEGGHSWSDGTPLSHTNWGHGEPNNHEGREECVEMVSSTNGTFSEWNDLNCDAHQDWICMIAKGKNPILPPVPPPPDPAPDCGANPGWRKNNNICYYYNDTDIVDFHTAMRRCYEEKASLVSILNKDEQAYVNTMVGTGQVASAWIGMRMFGITGGQYMWVDFSPLAYTHWSPGEPNNANGEEQCVQMNRLQGGWNDANCGRAGAGYVCKKIPGDIHTPPPPTQPWEGNCPEGWMRFKDKCFMFKGKTGDIKANWSFARSWCKEQGGDLAVIDDQYENDFVSSYLRDLKLPTWIGLSDLLLENQYAWSDGVSPVLYTNWNDKEPNNAGGAVRILYNTTSSINPPPPTKAPCPTGYTSWYLNCYRLAEEPATWDAAQAACRDEGGNLASIDMSYDQAFVAGAVLQGRADAWIGLRRKVLTGRKHTMLLPELPGN</sequence>
<proteinExistence type="predicted"/>
<dbReference type="SMART" id="SM00603">
    <property type="entry name" value="LCCL"/>
    <property type="match status" value="1"/>
</dbReference>